<keyword evidence="2" id="KW-1185">Reference proteome</keyword>
<name>A0A835CFR1_9FABA</name>
<dbReference type="Proteomes" id="UP000634136">
    <property type="component" value="Unassembled WGS sequence"/>
</dbReference>
<protein>
    <submittedName>
        <fullName evidence="1">Uncharacterized protein</fullName>
    </submittedName>
</protein>
<proteinExistence type="predicted"/>
<dbReference type="EMBL" id="JAAIUW010000003">
    <property type="protein sequence ID" value="KAF7837122.1"/>
    <property type="molecule type" value="Genomic_DNA"/>
</dbReference>
<comment type="caution">
    <text evidence="1">The sequence shown here is derived from an EMBL/GenBank/DDBJ whole genome shotgun (WGS) entry which is preliminary data.</text>
</comment>
<evidence type="ECO:0000313" key="1">
    <source>
        <dbReference type="EMBL" id="KAF7837122.1"/>
    </source>
</evidence>
<reference evidence="1" key="1">
    <citation type="submission" date="2020-09" db="EMBL/GenBank/DDBJ databases">
        <title>Genome-Enabled Discovery of Anthraquinone Biosynthesis in Senna tora.</title>
        <authorList>
            <person name="Kang S.-H."/>
            <person name="Pandey R.P."/>
            <person name="Lee C.-M."/>
            <person name="Sim J.-S."/>
            <person name="Jeong J.-T."/>
            <person name="Choi B.-S."/>
            <person name="Jung M."/>
            <person name="Ginzburg D."/>
            <person name="Zhao K."/>
            <person name="Won S.Y."/>
            <person name="Oh T.-J."/>
            <person name="Yu Y."/>
            <person name="Kim N.-H."/>
            <person name="Lee O.R."/>
            <person name="Lee T.-H."/>
            <person name="Bashyal P."/>
            <person name="Kim T.-S."/>
            <person name="Lee W.-H."/>
            <person name="Kawkins C."/>
            <person name="Kim C.-K."/>
            <person name="Kim J.S."/>
            <person name="Ahn B.O."/>
            <person name="Rhee S.Y."/>
            <person name="Sohng J.K."/>
        </authorList>
    </citation>
    <scope>NUCLEOTIDE SEQUENCE</scope>
    <source>
        <tissue evidence="1">Leaf</tissue>
    </source>
</reference>
<organism evidence="1 2">
    <name type="scientific">Senna tora</name>
    <dbReference type="NCBI Taxonomy" id="362788"/>
    <lineage>
        <taxon>Eukaryota</taxon>
        <taxon>Viridiplantae</taxon>
        <taxon>Streptophyta</taxon>
        <taxon>Embryophyta</taxon>
        <taxon>Tracheophyta</taxon>
        <taxon>Spermatophyta</taxon>
        <taxon>Magnoliopsida</taxon>
        <taxon>eudicotyledons</taxon>
        <taxon>Gunneridae</taxon>
        <taxon>Pentapetalae</taxon>
        <taxon>rosids</taxon>
        <taxon>fabids</taxon>
        <taxon>Fabales</taxon>
        <taxon>Fabaceae</taxon>
        <taxon>Caesalpinioideae</taxon>
        <taxon>Cassia clade</taxon>
        <taxon>Senna</taxon>
    </lineage>
</organism>
<dbReference type="AlphaFoldDB" id="A0A835CFR1"/>
<sequence length="27" mass="2995">MENENATFIIANALQLLPSWLSSFPTS</sequence>
<gene>
    <name evidence="1" type="ORF">G2W53_005604</name>
</gene>
<accession>A0A835CFR1</accession>
<evidence type="ECO:0000313" key="2">
    <source>
        <dbReference type="Proteomes" id="UP000634136"/>
    </source>
</evidence>